<proteinExistence type="predicted"/>
<reference evidence="1 2" key="1">
    <citation type="submission" date="2023-07" db="EMBL/GenBank/DDBJ databases">
        <title>Functional and genomic diversity of the sorghum phyllosphere microbiome.</title>
        <authorList>
            <person name="Shade A."/>
        </authorList>
    </citation>
    <scope>NUCLEOTIDE SEQUENCE [LARGE SCALE GENOMIC DNA]</scope>
    <source>
        <strain evidence="1 2">SORGH_AS_0892</strain>
    </source>
</reference>
<comment type="caution">
    <text evidence="1">The sequence shown here is derived from an EMBL/GenBank/DDBJ whole genome shotgun (WGS) entry which is preliminary data.</text>
</comment>
<sequence>MELKRFLDAQNQVYLKALSEIKNGRKTSHWMWYIFPQLSGLGSSAISDEYGISGVSEAISYLAHPVLGKHLIEISEALLQLDGFTAEEIFGYPDYLKLRSCMTLFAMVSDTENIFNEVLKKYFDGVADKRTVSAIRAKNIS</sequence>
<evidence type="ECO:0000313" key="1">
    <source>
        <dbReference type="EMBL" id="MDQ1150901.1"/>
    </source>
</evidence>
<name>A0ABU0U7G0_9SPHI</name>
<protein>
    <submittedName>
        <fullName evidence="1">Uncharacterized protein (DUF1810 family)</fullName>
    </submittedName>
</protein>
<keyword evidence="2" id="KW-1185">Reference proteome</keyword>
<dbReference type="RefSeq" id="WP_307186468.1">
    <property type="nucleotide sequence ID" value="NZ_JAUTBA010000001.1"/>
</dbReference>
<accession>A0ABU0U7G0</accession>
<dbReference type="InterPro" id="IPR014937">
    <property type="entry name" value="DUF1810"/>
</dbReference>
<dbReference type="Pfam" id="PF08837">
    <property type="entry name" value="DUF1810"/>
    <property type="match status" value="1"/>
</dbReference>
<dbReference type="EMBL" id="JAUTBA010000001">
    <property type="protein sequence ID" value="MDQ1150901.1"/>
    <property type="molecule type" value="Genomic_DNA"/>
</dbReference>
<evidence type="ECO:0000313" key="2">
    <source>
        <dbReference type="Proteomes" id="UP001244640"/>
    </source>
</evidence>
<dbReference type="Proteomes" id="UP001244640">
    <property type="component" value="Unassembled WGS sequence"/>
</dbReference>
<dbReference type="InterPro" id="IPR036287">
    <property type="entry name" value="Rv1873-like_sf"/>
</dbReference>
<dbReference type="PIRSF" id="PIRSF008546">
    <property type="entry name" value="UCP008546"/>
    <property type="match status" value="1"/>
</dbReference>
<dbReference type="Gene3D" id="1.25.40.380">
    <property type="entry name" value="Protein of unknown function DUF1810"/>
    <property type="match status" value="1"/>
</dbReference>
<gene>
    <name evidence="1" type="ORF">QE382_002885</name>
</gene>
<organism evidence="1 2">
    <name type="scientific">Sphingobacterium zeae</name>
    <dbReference type="NCBI Taxonomy" id="1776859"/>
    <lineage>
        <taxon>Bacteria</taxon>
        <taxon>Pseudomonadati</taxon>
        <taxon>Bacteroidota</taxon>
        <taxon>Sphingobacteriia</taxon>
        <taxon>Sphingobacteriales</taxon>
        <taxon>Sphingobacteriaceae</taxon>
        <taxon>Sphingobacterium</taxon>
    </lineage>
</organism>
<dbReference type="SUPFAM" id="SSF140736">
    <property type="entry name" value="Rv1873-like"/>
    <property type="match status" value="1"/>
</dbReference>